<dbReference type="InterPro" id="IPR019700">
    <property type="entry name" value="Sigma-G_inhibitor_Gin"/>
</dbReference>
<dbReference type="EMBL" id="CP048104">
    <property type="protein sequence ID" value="QKG85832.1"/>
    <property type="molecule type" value="Genomic_DNA"/>
</dbReference>
<evidence type="ECO:0000313" key="1">
    <source>
        <dbReference type="EMBL" id="QKG85832.1"/>
    </source>
</evidence>
<reference evidence="1 2" key="1">
    <citation type="submission" date="2020-01" db="EMBL/GenBank/DDBJ databases">
        <authorList>
            <person name="Gulvik C.A."/>
            <person name="Batra D.G."/>
        </authorList>
    </citation>
    <scope>NUCLEOTIDE SEQUENCE [LARGE SCALE GENOMIC DNA]</scope>
    <source>
        <strain evidence="1 2">W9323</strain>
    </source>
</reference>
<evidence type="ECO:0008006" key="3">
    <source>
        <dbReference type="Google" id="ProtNLM"/>
    </source>
</evidence>
<dbReference type="AlphaFoldDB" id="A0A7D4BHF4"/>
<evidence type="ECO:0000313" key="2">
    <source>
        <dbReference type="Proteomes" id="UP000503088"/>
    </source>
</evidence>
<sequence length="44" mass="5284">MMVLDEFICGDCEQEIIQTNVEDKKYPYFVHQLKSIWLGRQTHP</sequence>
<accession>A0A7D4BHF4</accession>
<name>A0A7D4BHF4_9BACL</name>
<protein>
    <recommendedName>
        <fullName evidence="3">Inhibitor of sigma-G Gin</fullName>
    </recommendedName>
</protein>
<keyword evidence="2" id="KW-1185">Reference proteome</keyword>
<dbReference type="Proteomes" id="UP000503088">
    <property type="component" value="Chromosome"/>
</dbReference>
<proteinExistence type="predicted"/>
<dbReference type="KEGG" id="kpul:GXN76_00340"/>
<dbReference type="Pfam" id="PF10764">
    <property type="entry name" value="Gin"/>
    <property type="match status" value="1"/>
</dbReference>
<organism evidence="1 2">
    <name type="scientific">Kroppenstedtia pulmonis</name>
    <dbReference type="NCBI Taxonomy" id="1380685"/>
    <lineage>
        <taxon>Bacteria</taxon>
        <taxon>Bacillati</taxon>
        <taxon>Bacillota</taxon>
        <taxon>Bacilli</taxon>
        <taxon>Bacillales</taxon>
        <taxon>Thermoactinomycetaceae</taxon>
        <taxon>Kroppenstedtia</taxon>
    </lineage>
</organism>
<gene>
    <name evidence="1" type="ORF">GXN76_00340</name>
</gene>